<dbReference type="InterPro" id="IPR010730">
    <property type="entry name" value="HET"/>
</dbReference>
<evidence type="ECO:0000313" key="6">
    <source>
        <dbReference type="Proteomes" id="UP001285441"/>
    </source>
</evidence>
<organism evidence="5 6">
    <name type="scientific">Podospora didyma</name>
    <dbReference type="NCBI Taxonomy" id="330526"/>
    <lineage>
        <taxon>Eukaryota</taxon>
        <taxon>Fungi</taxon>
        <taxon>Dikarya</taxon>
        <taxon>Ascomycota</taxon>
        <taxon>Pezizomycotina</taxon>
        <taxon>Sordariomycetes</taxon>
        <taxon>Sordariomycetidae</taxon>
        <taxon>Sordariales</taxon>
        <taxon>Podosporaceae</taxon>
        <taxon>Podospora</taxon>
    </lineage>
</organism>
<dbReference type="Proteomes" id="UP001285441">
    <property type="component" value="Unassembled WGS sequence"/>
</dbReference>
<keyword evidence="6" id="KW-1185">Reference proteome</keyword>
<dbReference type="InterPro" id="IPR000433">
    <property type="entry name" value="Znf_ZZ"/>
</dbReference>
<dbReference type="PANTHER" id="PTHR24148">
    <property type="entry name" value="ANKYRIN REPEAT DOMAIN-CONTAINING PROTEIN 39 HOMOLOG-RELATED"/>
    <property type="match status" value="1"/>
</dbReference>
<keyword evidence="3" id="KW-0862">Zinc</keyword>
<dbReference type="InterPro" id="IPR052895">
    <property type="entry name" value="HetReg/Transcr_Mod"/>
</dbReference>
<name>A0AAE0U4G0_9PEZI</name>
<gene>
    <name evidence="5" type="ORF">B0H63DRAFT_557158</name>
</gene>
<keyword evidence="2" id="KW-0863">Zinc-finger</keyword>
<dbReference type="PROSITE" id="PS01357">
    <property type="entry name" value="ZF_ZZ_1"/>
    <property type="match status" value="1"/>
</dbReference>
<evidence type="ECO:0000313" key="5">
    <source>
        <dbReference type="EMBL" id="KAK3390144.1"/>
    </source>
</evidence>
<dbReference type="SUPFAM" id="SSF57850">
    <property type="entry name" value="RING/U-box"/>
    <property type="match status" value="1"/>
</dbReference>
<dbReference type="Gene3D" id="1.25.40.10">
    <property type="entry name" value="Tetratricopeptide repeat domain"/>
    <property type="match status" value="1"/>
</dbReference>
<sequence length="1412" mass="160612">MRPVRSGLWLSHRHSRKLTDDLRGIFARARTSILLHKVATSPPHSTDNMDHNSIETITTRLQHALALVEAHILPGGFAAAETVFQLAREEWQATLDPEHEAIFDIAYLQGFFYERNDHASRAEEVWRALLDECDRLGGRFSKRSIKIATQLGHFFAKRDRVTEYEDMYRRVVQAHKKLRTRSKEAFLDMARLADALQRQQRYGEAEDLWHEAIQGCQGLVGMDNGTMVCDFTNALVWIVFAHFRQLLSGNTPRDSHARLQCVTKAARLVRDLRDSQPSLGRAHTMQMLNMLGKMCLALGDEKNACVVFRFTRLQTILFDHADSPIFPICDVCEKLIHAKPCYVCKTCPDIDVCWDCYHAPCNQRSRTFRGLAECESHSFLEVAHQDTGAFDSPTAENLQEAALDCWLSNFIRLKQSDEDNFLDEFIPEPKVAWKVIRPAAQELECFEESMLQGSREEPVRDPRSLLWRRIFEIQIALPATTQQLFANEGFTLRSLPERQLSGRSTLDQIYEGVADVAGAFIRLAVRHQPHHSSPSDLSAHLGRSDTDSAQQNPIYLKKPLSLTKPMIRLLEILPGTSPQIRTSLFCIDFSQDRAYEALSYVWGLQALSSPAATTLVDVDGISVGVTPNLYSALLTLRHNNTSRLLWVDAICINQADNAEKATQVSMMSDIFMRADRVLVFLGDARPGSDLLFRYFNRDTRQDITLADWANRLETTSESLLREFVDFCDRGWWSRVWIQQEYAVAPQDPIFYLGRHSAEGAKIFSNVKALFDEFLNPEYFASHRAPLSATTNSQSPEDVMSSFTNRVMQVMEVLSRRGIESGRIHTREQASYLLQVDGALCTDPRDIVYGRLSFLEPTMRHIFVPDYSLPVIVVFEKLAAWTLIFDAWLDMFWYYPRKMPSCPSWVPDFTSRQRWLIGDSRPQPRTDMKGENGAITAWPAIYDRILAIHARPIDTVREVFVIDEPEWLSRASNLWHLDSYFATLADKTPSGSFSIRKALPRTFLDSGILQWASFMAQQDDDFGYRWTISASLESFPLMEYKVIIQNVFRPACSELFQMMQALRSETGAGTRSREEVFREAKLESEAAAAPEYMETYDRAVAYTVLAGVYCRLVWLQLKLDDLPWLTCGDLMGGSLFDLQNLRHRLRQVRIPQLGHDPGGSGSGLTMAESNIRSLLETLTTTKPINSDGARAKYPPVQSISDLHRPLYDDLQLVITDCRYQQEVLLRVELILQAAHAIHERLTPGNTTPRGQTTYLPAGETINLRDGQVKQLEEMYEAVAVMGDIGDVQNACFELWTKLTEGEIPQHAENEIRNERGKLVADTQTFSGLAHLYRQRTFFVTNNSFVGVGAPGVMDITVGDMVIMPENSNMPLLARPGGDCHELVGFASVRGLCDGRFHKLKEYQKPERKIFRFR</sequence>
<dbReference type="Pfam" id="PF06985">
    <property type="entry name" value="HET"/>
    <property type="match status" value="1"/>
</dbReference>
<reference evidence="5" key="2">
    <citation type="submission" date="2023-06" db="EMBL/GenBank/DDBJ databases">
        <authorList>
            <consortium name="Lawrence Berkeley National Laboratory"/>
            <person name="Haridas S."/>
            <person name="Hensen N."/>
            <person name="Bonometti L."/>
            <person name="Westerberg I."/>
            <person name="Brannstrom I.O."/>
            <person name="Guillou S."/>
            <person name="Cros-Aarteil S."/>
            <person name="Calhoun S."/>
            <person name="Kuo A."/>
            <person name="Mondo S."/>
            <person name="Pangilinan J."/>
            <person name="Riley R."/>
            <person name="LaButti K."/>
            <person name="Andreopoulos B."/>
            <person name="Lipzen A."/>
            <person name="Chen C."/>
            <person name="Yanf M."/>
            <person name="Daum C."/>
            <person name="Ng V."/>
            <person name="Clum A."/>
            <person name="Steindorff A."/>
            <person name="Ohm R."/>
            <person name="Martin F."/>
            <person name="Silar P."/>
            <person name="Natvig D."/>
            <person name="Lalanne C."/>
            <person name="Gautier V."/>
            <person name="Ament-velasquez S.L."/>
            <person name="Kruys A."/>
            <person name="Hutchinson M.I."/>
            <person name="Powell A.J."/>
            <person name="Barry K."/>
            <person name="Miller A.N."/>
            <person name="Grigoriev I.V."/>
            <person name="Debuchy R."/>
            <person name="Gladieux P."/>
            <person name="Thoren M.H."/>
            <person name="Johannesson H."/>
        </authorList>
    </citation>
    <scope>NUCLEOTIDE SEQUENCE</scope>
    <source>
        <strain evidence="5">CBS 232.78</strain>
    </source>
</reference>
<protein>
    <submittedName>
        <fullName evidence="5">Heterokaryon incompatibility protein-domain-containing protein</fullName>
    </submittedName>
</protein>
<evidence type="ECO:0000259" key="4">
    <source>
        <dbReference type="PROSITE" id="PS01357"/>
    </source>
</evidence>
<dbReference type="PANTHER" id="PTHR24148:SF82">
    <property type="entry name" value="HETEROKARYON INCOMPATIBILITY DOMAIN-CONTAINING PROTEIN"/>
    <property type="match status" value="1"/>
</dbReference>
<dbReference type="EMBL" id="JAULSW010000002">
    <property type="protein sequence ID" value="KAK3390144.1"/>
    <property type="molecule type" value="Genomic_DNA"/>
</dbReference>
<evidence type="ECO:0000256" key="3">
    <source>
        <dbReference type="ARBA" id="ARBA00022833"/>
    </source>
</evidence>
<reference evidence="5" key="1">
    <citation type="journal article" date="2023" name="Mol. Phylogenet. Evol.">
        <title>Genome-scale phylogeny and comparative genomics of the fungal order Sordariales.</title>
        <authorList>
            <person name="Hensen N."/>
            <person name="Bonometti L."/>
            <person name="Westerberg I."/>
            <person name="Brannstrom I.O."/>
            <person name="Guillou S."/>
            <person name="Cros-Aarteil S."/>
            <person name="Calhoun S."/>
            <person name="Haridas S."/>
            <person name="Kuo A."/>
            <person name="Mondo S."/>
            <person name="Pangilinan J."/>
            <person name="Riley R."/>
            <person name="LaButti K."/>
            <person name="Andreopoulos B."/>
            <person name="Lipzen A."/>
            <person name="Chen C."/>
            <person name="Yan M."/>
            <person name="Daum C."/>
            <person name="Ng V."/>
            <person name="Clum A."/>
            <person name="Steindorff A."/>
            <person name="Ohm R.A."/>
            <person name="Martin F."/>
            <person name="Silar P."/>
            <person name="Natvig D.O."/>
            <person name="Lalanne C."/>
            <person name="Gautier V."/>
            <person name="Ament-Velasquez S.L."/>
            <person name="Kruys A."/>
            <person name="Hutchinson M.I."/>
            <person name="Powell A.J."/>
            <person name="Barry K."/>
            <person name="Miller A.N."/>
            <person name="Grigoriev I.V."/>
            <person name="Debuchy R."/>
            <person name="Gladieux P."/>
            <person name="Hiltunen Thoren M."/>
            <person name="Johannesson H."/>
        </authorList>
    </citation>
    <scope>NUCLEOTIDE SEQUENCE</scope>
    <source>
        <strain evidence="5">CBS 232.78</strain>
    </source>
</reference>
<evidence type="ECO:0000256" key="1">
    <source>
        <dbReference type="ARBA" id="ARBA00022723"/>
    </source>
</evidence>
<keyword evidence="1" id="KW-0479">Metal-binding</keyword>
<dbReference type="SUPFAM" id="SSF48452">
    <property type="entry name" value="TPR-like"/>
    <property type="match status" value="1"/>
</dbReference>
<proteinExistence type="predicted"/>
<feature type="domain" description="ZZ-type" evidence="4">
    <location>
        <begin position="329"/>
        <end position="356"/>
    </location>
</feature>
<dbReference type="GO" id="GO:0008270">
    <property type="term" value="F:zinc ion binding"/>
    <property type="evidence" value="ECO:0007669"/>
    <property type="project" value="UniProtKB-KW"/>
</dbReference>
<comment type="caution">
    <text evidence="5">The sequence shown here is derived from an EMBL/GenBank/DDBJ whole genome shotgun (WGS) entry which is preliminary data.</text>
</comment>
<accession>A0AAE0U4G0</accession>
<dbReference type="InterPro" id="IPR011990">
    <property type="entry name" value="TPR-like_helical_dom_sf"/>
</dbReference>
<evidence type="ECO:0000256" key="2">
    <source>
        <dbReference type="ARBA" id="ARBA00022771"/>
    </source>
</evidence>